<organism evidence="1">
    <name type="scientific">Magallana gigas</name>
    <name type="common">Pacific oyster</name>
    <name type="synonym">Crassostrea gigas</name>
    <dbReference type="NCBI Taxonomy" id="29159"/>
    <lineage>
        <taxon>Eukaryota</taxon>
        <taxon>Metazoa</taxon>
        <taxon>Spiralia</taxon>
        <taxon>Lophotrochozoa</taxon>
        <taxon>Mollusca</taxon>
        <taxon>Bivalvia</taxon>
        <taxon>Autobranchia</taxon>
        <taxon>Pteriomorphia</taxon>
        <taxon>Ostreida</taxon>
        <taxon>Ostreoidea</taxon>
        <taxon>Ostreidae</taxon>
        <taxon>Magallana</taxon>
    </lineage>
</organism>
<protein>
    <submittedName>
        <fullName evidence="1">Uncharacterized protein</fullName>
    </submittedName>
</protein>
<proteinExistence type="predicted"/>
<gene>
    <name evidence="1" type="ORF">CGI_10005891</name>
</gene>
<dbReference type="EMBL" id="JH817190">
    <property type="protein sequence ID" value="EKC20527.1"/>
    <property type="molecule type" value="Genomic_DNA"/>
</dbReference>
<dbReference type="AlphaFoldDB" id="K1P9W1"/>
<name>K1P9W1_MAGGI</name>
<dbReference type="InParanoid" id="K1P9W1"/>
<reference evidence="1" key="1">
    <citation type="journal article" date="2012" name="Nature">
        <title>The oyster genome reveals stress adaptation and complexity of shell formation.</title>
        <authorList>
            <person name="Zhang G."/>
            <person name="Fang X."/>
            <person name="Guo X."/>
            <person name="Li L."/>
            <person name="Luo R."/>
            <person name="Xu F."/>
            <person name="Yang P."/>
            <person name="Zhang L."/>
            <person name="Wang X."/>
            <person name="Qi H."/>
            <person name="Xiong Z."/>
            <person name="Que H."/>
            <person name="Xie Y."/>
            <person name="Holland P.W."/>
            <person name="Paps J."/>
            <person name="Zhu Y."/>
            <person name="Wu F."/>
            <person name="Chen Y."/>
            <person name="Wang J."/>
            <person name="Peng C."/>
            <person name="Meng J."/>
            <person name="Yang L."/>
            <person name="Liu J."/>
            <person name="Wen B."/>
            <person name="Zhang N."/>
            <person name="Huang Z."/>
            <person name="Zhu Q."/>
            <person name="Feng Y."/>
            <person name="Mount A."/>
            <person name="Hedgecock D."/>
            <person name="Xu Z."/>
            <person name="Liu Y."/>
            <person name="Domazet-Loso T."/>
            <person name="Du Y."/>
            <person name="Sun X."/>
            <person name="Zhang S."/>
            <person name="Liu B."/>
            <person name="Cheng P."/>
            <person name="Jiang X."/>
            <person name="Li J."/>
            <person name="Fan D."/>
            <person name="Wang W."/>
            <person name="Fu W."/>
            <person name="Wang T."/>
            <person name="Wang B."/>
            <person name="Zhang J."/>
            <person name="Peng Z."/>
            <person name="Li Y."/>
            <person name="Li N."/>
            <person name="Wang J."/>
            <person name="Chen M."/>
            <person name="He Y."/>
            <person name="Tan F."/>
            <person name="Song X."/>
            <person name="Zheng Q."/>
            <person name="Huang R."/>
            <person name="Yang H."/>
            <person name="Du X."/>
            <person name="Chen L."/>
            <person name="Yang M."/>
            <person name="Gaffney P.M."/>
            <person name="Wang S."/>
            <person name="Luo L."/>
            <person name="She Z."/>
            <person name="Ming Y."/>
            <person name="Huang W."/>
            <person name="Zhang S."/>
            <person name="Huang B."/>
            <person name="Zhang Y."/>
            <person name="Qu T."/>
            <person name="Ni P."/>
            <person name="Miao G."/>
            <person name="Wang J."/>
            <person name="Wang Q."/>
            <person name="Steinberg C.E."/>
            <person name="Wang H."/>
            <person name="Li N."/>
            <person name="Qian L."/>
            <person name="Zhang G."/>
            <person name="Li Y."/>
            <person name="Yang H."/>
            <person name="Liu X."/>
            <person name="Wang J."/>
            <person name="Yin Y."/>
            <person name="Wang J."/>
        </authorList>
    </citation>
    <scope>NUCLEOTIDE SEQUENCE [LARGE SCALE GENOMIC DNA]</scope>
    <source>
        <strain evidence="1">05x7-T-G4-1.051#20</strain>
    </source>
</reference>
<accession>K1P9W1</accession>
<dbReference type="Gene3D" id="3.30.450.50">
    <property type="entry name" value="Longin domain"/>
    <property type="match status" value="1"/>
</dbReference>
<evidence type="ECO:0000313" key="1">
    <source>
        <dbReference type="EMBL" id="EKC20527.1"/>
    </source>
</evidence>
<sequence length="107" mass="11929">MVLMTLIARVADALPLAASMQEDEQVKLKRVKLSSSRDTHVNAIYVSGSSDLIDIFKEASGMCYSTHSNALKNVHQLQMDTIRKLTDNQVGHQPLFGGWSPTWWLNA</sequence>
<dbReference type="HOGENOM" id="CLU_2212465_0_0_1"/>